<name>A0A438K241_VITVI</name>
<keyword evidence="1" id="KW-0479">Metal-binding</keyword>
<accession>A0A438K241</accession>
<evidence type="ECO:0000313" key="5">
    <source>
        <dbReference type="EMBL" id="RVX15284.1"/>
    </source>
</evidence>
<proteinExistence type="predicted"/>
<feature type="compositionally biased region" description="Basic residues" evidence="3">
    <location>
        <begin position="54"/>
        <end position="66"/>
    </location>
</feature>
<dbReference type="PANTHER" id="PTHR42648">
    <property type="entry name" value="TRANSPOSASE, PUTATIVE-RELATED"/>
    <property type="match status" value="1"/>
</dbReference>
<evidence type="ECO:0000256" key="3">
    <source>
        <dbReference type="SAM" id="MobiDB-lite"/>
    </source>
</evidence>
<dbReference type="InterPro" id="IPR039537">
    <property type="entry name" value="Retrotran_Ty1/copia-like"/>
</dbReference>
<organism evidence="5 6">
    <name type="scientific">Vitis vinifera</name>
    <name type="common">Grape</name>
    <dbReference type="NCBI Taxonomy" id="29760"/>
    <lineage>
        <taxon>Eukaryota</taxon>
        <taxon>Viridiplantae</taxon>
        <taxon>Streptophyta</taxon>
        <taxon>Embryophyta</taxon>
        <taxon>Tracheophyta</taxon>
        <taxon>Spermatophyta</taxon>
        <taxon>Magnoliopsida</taxon>
        <taxon>eudicotyledons</taxon>
        <taxon>Gunneridae</taxon>
        <taxon>Pentapetalae</taxon>
        <taxon>rosids</taxon>
        <taxon>Vitales</taxon>
        <taxon>Vitaceae</taxon>
        <taxon>Viteae</taxon>
        <taxon>Vitis</taxon>
    </lineage>
</organism>
<evidence type="ECO:0000259" key="4">
    <source>
        <dbReference type="PROSITE" id="PS50994"/>
    </source>
</evidence>
<dbReference type="InterPro" id="IPR013103">
    <property type="entry name" value="RVT_2"/>
</dbReference>
<dbReference type="GO" id="GO:0016787">
    <property type="term" value="F:hydrolase activity"/>
    <property type="evidence" value="ECO:0007669"/>
    <property type="project" value="UniProtKB-KW"/>
</dbReference>
<dbReference type="Pfam" id="PF07727">
    <property type="entry name" value="RVT_2"/>
    <property type="match status" value="2"/>
</dbReference>
<gene>
    <name evidence="5" type="primary">POLX_3087</name>
    <name evidence="5" type="ORF">CK203_007675</name>
</gene>
<keyword evidence="2" id="KW-0378">Hydrolase</keyword>
<comment type="caution">
    <text evidence="5">The sequence shown here is derived from an EMBL/GenBank/DDBJ whole genome shotgun (WGS) entry which is preliminary data.</text>
</comment>
<protein>
    <submittedName>
        <fullName evidence="5">Retrovirus-related Pol polyprotein from transposon TNT 1-94</fullName>
    </submittedName>
</protein>
<reference evidence="5 6" key="1">
    <citation type="journal article" date="2018" name="PLoS Genet.">
        <title>Population sequencing reveals clonal diversity and ancestral inbreeding in the grapevine cultivar Chardonnay.</title>
        <authorList>
            <person name="Roach M.J."/>
            <person name="Johnson D.L."/>
            <person name="Bohlmann J."/>
            <person name="van Vuuren H.J."/>
            <person name="Jones S.J."/>
            <person name="Pretorius I.S."/>
            <person name="Schmidt S.A."/>
            <person name="Borneman A.R."/>
        </authorList>
    </citation>
    <scope>NUCLEOTIDE SEQUENCE [LARGE SCALE GENOMIC DNA]</scope>
    <source>
        <strain evidence="6">cv. Chardonnay</strain>
        <tissue evidence="5">Leaf</tissue>
    </source>
</reference>
<dbReference type="SUPFAM" id="SSF53098">
    <property type="entry name" value="Ribonuclease H-like"/>
    <property type="match status" value="1"/>
</dbReference>
<dbReference type="InterPro" id="IPR012337">
    <property type="entry name" value="RNaseH-like_sf"/>
</dbReference>
<dbReference type="GO" id="GO:0046872">
    <property type="term" value="F:metal ion binding"/>
    <property type="evidence" value="ECO:0007669"/>
    <property type="project" value="UniProtKB-KW"/>
</dbReference>
<dbReference type="PROSITE" id="PS50994">
    <property type="entry name" value="INTEGRASE"/>
    <property type="match status" value="1"/>
</dbReference>
<dbReference type="Gene3D" id="3.30.420.10">
    <property type="entry name" value="Ribonuclease H-like superfamily/Ribonuclease H"/>
    <property type="match status" value="1"/>
</dbReference>
<dbReference type="Proteomes" id="UP000288805">
    <property type="component" value="Unassembled WGS sequence"/>
</dbReference>
<dbReference type="EMBL" id="QGNW01000019">
    <property type="protein sequence ID" value="RVX15284.1"/>
    <property type="molecule type" value="Genomic_DNA"/>
</dbReference>
<feature type="domain" description="Integrase catalytic" evidence="4">
    <location>
        <begin position="110"/>
        <end position="255"/>
    </location>
</feature>
<evidence type="ECO:0000313" key="6">
    <source>
        <dbReference type="Proteomes" id="UP000288805"/>
    </source>
</evidence>
<dbReference type="AlphaFoldDB" id="A0A438K241"/>
<dbReference type="InterPro" id="IPR036397">
    <property type="entry name" value="RNaseH_sf"/>
</dbReference>
<dbReference type="InterPro" id="IPR001584">
    <property type="entry name" value="Integrase_cat-core"/>
</dbReference>
<dbReference type="GO" id="GO:0015074">
    <property type="term" value="P:DNA integration"/>
    <property type="evidence" value="ECO:0007669"/>
    <property type="project" value="InterPro"/>
</dbReference>
<evidence type="ECO:0000256" key="1">
    <source>
        <dbReference type="ARBA" id="ARBA00022723"/>
    </source>
</evidence>
<sequence length="664" mass="76087">MTEKAAKLKALGMSMDESFLNLNELTSKCIQTEVRLRQEGHNLALAVTHGVTKKKGKFRKGKKFPPKKSGSREGSQSHDGKFTVSCYFCGKKGLVKKDWKKEGFLTTRKLKEGEKFLYMGNRLKVKVEKYFITFIDDLSRYGYVYLMHEKSQAIDIFEMFIIEVERQLDKKIKIVRSNRGDEYYGKYDESGQNPSPFAKFLEKRGIHAHYTMPSTPQQNDVAERRNHTLMEMVRSMMSYSLVPISLWGEALKTTIFYCPNHSVRIVETHNARFLENGEISGRNEPRKVDIEEIRVDISPPFLPQEIIAPQPVQQVEEHEQHNRDGSLPPENIAIENIESDFDIGIRKNPVSFSQAMESDDSSKWMEAMNDELKSMAHNGVCFTQKEGIDYRDTFSLVSKKDSLKIIMALVAHFDLELHQMDVKTTFLNGNLDEDIYMEQPEGFAKKGNEHLVCKLKKSIYGLKQASRQCDLGLLRETKEHLSKNFKMVDMGEANYVIGIEIFRNRSRGVLGLSQKGYIDRVLERFNMQSCSSGVAPILKGDKLSKKQCLRNNMEKEQMKKIPYASAMGSLRYAQTCTRPDISFDVGMLGRYQSDPGLKHWKAAKKVMRYLQGTKDYMLTYKRSEQLEIVGYLDSDYGGCLDSLKSTSGFVFMLANGAISWKSEK</sequence>
<feature type="region of interest" description="Disordered" evidence="3">
    <location>
        <begin position="54"/>
        <end position="78"/>
    </location>
</feature>
<dbReference type="GO" id="GO:0003676">
    <property type="term" value="F:nucleic acid binding"/>
    <property type="evidence" value="ECO:0007669"/>
    <property type="project" value="InterPro"/>
</dbReference>
<dbReference type="PANTHER" id="PTHR42648:SF28">
    <property type="entry name" value="TRANSPOSON-ENCODED PROTEIN WITH RIBONUCLEASE H-LIKE AND RETROVIRUS ZINC FINGER-LIKE DOMAINS"/>
    <property type="match status" value="1"/>
</dbReference>
<evidence type="ECO:0000256" key="2">
    <source>
        <dbReference type="ARBA" id="ARBA00022801"/>
    </source>
</evidence>